<dbReference type="STRING" id="1849968.A8C32_10060"/>
<sequence length="173" mass="19358">MAAKAYVCDGAKIECQLCTKPEGELKVTSNEIKIQDKKFANAKDKEKMNLIFQGNCKKSPYQSSPCQAVIKVEDWQGVADALIQDDPALLEDSIIMCTYGGAPIKITDHLQKNEPTSLEPIMAPVVMPAEDPKIVNIDWKEDDKDPKIKGWIEATTLNIMPGEEVRFYLDEKK</sequence>
<evidence type="ECO:0000313" key="1">
    <source>
        <dbReference type="EMBL" id="OEK09846.1"/>
    </source>
</evidence>
<keyword evidence="2" id="KW-1185">Reference proteome</keyword>
<dbReference type="RefSeq" id="WP_069828506.1">
    <property type="nucleotide sequence ID" value="NZ_MDJD01000006.1"/>
</dbReference>
<organism evidence="1 2">
    <name type="scientific">Flavivirga aquatica</name>
    <dbReference type="NCBI Taxonomy" id="1849968"/>
    <lineage>
        <taxon>Bacteria</taxon>
        <taxon>Pseudomonadati</taxon>
        <taxon>Bacteroidota</taxon>
        <taxon>Flavobacteriia</taxon>
        <taxon>Flavobacteriales</taxon>
        <taxon>Flavobacteriaceae</taxon>
        <taxon>Flavivirga</taxon>
    </lineage>
</organism>
<dbReference type="Proteomes" id="UP000095713">
    <property type="component" value="Unassembled WGS sequence"/>
</dbReference>
<accession>A0A1E5TEP4</accession>
<proteinExistence type="predicted"/>
<dbReference type="InterPro" id="IPR025460">
    <property type="entry name" value="DUF4280"/>
</dbReference>
<dbReference type="OrthoDB" id="6717961at2"/>
<evidence type="ECO:0000313" key="2">
    <source>
        <dbReference type="Proteomes" id="UP000095713"/>
    </source>
</evidence>
<dbReference type="Pfam" id="PF14107">
    <property type="entry name" value="DUF4280"/>
    <property type="match status" value="1"/>
</dbReference>
<name>A0A1E5TEP4_9FLAO</name>
<gene>
    <name evidence="1" type="ORF">A8C32_10060</name>
</gene>
<dbReference type="EMBL" id="MDJD01000006">
    <property type="protein sequence ID" value="OEK09846.1"/>
    <property type="molecule type" value="Genomic_DNA"/>
</dbReference>
<reference evidence="1 2" key="1">
    <citation type="submission" date="2016-05" db="EMBL/GenBank/DDBJ databases">
        <title>Draft Genome Sequence of Algibacter sp. Strain SK-16 Isolated from the Surface Water of Aburatsubo Inlet.</title>
        <authorList>
            <person name="Wong S.-K."/>
            <person name="Yoshizawa S."/>
            <person name="Nakajima Y."/>
            <person name="Ogura Y."/>
            <person name="Tetsuya H."/>
            <person name="Hamasaki K."/>
        </authorList>
    </citation>
    <scope>NUCLEOTIDE SEQUENCE [LARGE SCALE GENOMIC DNA]</scope>
    <source>
        <strain evidence="1 2">SK-16</strain>
    </source>
</reference>
<comment type="caution">
    <text evidence="1">The sequence shown here is derived from an EMBL/GenBank/DDBJ whole genome shotgun (WGS) entry which is preliminary data.</text>
</comment>
<evidence type="ECO:0008006" key="3">
    <source>
        <dbReference type="Google" id="ProtNLM"/>
    </source>
</evidence>
<dbReference type="AlphaFoldDB" id="A0A1E5TEP4"/>
<protein>
    <recommendedName>
        <fullName evidence="3">DUF4280 domain-containing protein</fullName>
    </recommendedName>
</protein>